<dbReference type="InterPro" id="IPR000835">
    <property type="entry name" value="HTH_MarR-typ"/>
</dbReference>
<name>A0ABP8LKS2_9MICO</name>
<dbReference type="Pfam" id="PF12802">
    <property type="entry name" value="MarR_2"/>
    <property type="match status" value="1"/>
</dbReference>
<comment type="caution">
    <text evidence="2">The sequence shown here is derived from an EMBL/GenBank/DDBJ whole genome shotgun (WGS) entry which is preliminary data.</text>
</comment>
<accession>A0ABP8LKS2</accession>
<dbReference type="SUPFAM" id="SSF46785">
    <property type="entry name" value="Winged helix' DNA-binding domain"/>
    <property type="match status" value="1"/>
</dbReference>
<gene>
    <name evidence="2" type="ORF">GCM10023169_34220</name>
</gene>
<dbReference type="PRINTS" id="PR00598">
    <property type="entry name" value="HTHMARR"/>
</dbReference>
<dbReference type="InterPro" id="IPR039422">
    <property type="entry name" value="MarR/SlyA-like"/>
</dbReference>
<dbReference type="EMBL" id="BAABGN010000013">
    <property type="protein sequence ID" value="GAA4430621.1"/>
    <property type="molecule type" value="Genomic_DNA"/>
</dbReference>
<feature type="domain" description="HTH marR-type" evidence="1">
    <location>
        <begin position="6"/>
        <end position="138"/>
    </location>
</feature>
<reference evidence="3" key="1">
    <citation type="journal article" date="2019" name="Int. J. Syst. Evol. Microbiol.">
        <title>The Global Catalogue of Microorganisms (GCM) 10K type strain sequencing project: providing services to taxonomists for standard genome sequencing and annotation.</title>
        <authorList>
            <consortium name="The Broad Institute Genomics Platform"/>
            <consortium name="The Broad Institute Genome Sequencing Center for Infectious Disease"/>
            <person name="Wu L."/>
            <person name="Ma J."/>
        </authorList>
    </citation>
    <scope>NUCLEOTIDE SEQUENCE [LARGE SCALE GENOMIC DNA]</scope>
    <source>
        <strain evidence="3">JCM 17810</strain>
    </source>
</reference>
<dbReference type="PANTHER" id="PTHR33164">
    <property type="entry name" value="TRANSCRIPTIONAL REGULATOR, MARR FAMILY"/>
    <property type="match status" value="1"/>
</dbReference>
<proteinExistence type="predicted"/>
<dbReference type="SMART" id="SM00347">
    <property type="entry name" value="HTH_MARR"/>
    <property type="match status" value="1"/>
</dbReference>
<evidence type="ECO:0000259" key="1">
    <source>
        <dbReference type="PROSITE" id="PS50995"/>
    </source>
</evidence>
<keyword evidence="3" id="KW-1185">Reference proteome</keyword>
<protein>
    <submittedName>
        <fullName evidence="2">MarR family transcriptional regulator</fullName>
    </submittedName>
</protein>
<dbReference type="Proteomes" id="UP001500622">
    <property type="component" value="Unassembled WGS sequence"/>
</dbReference>
<dbReference type="InterPro" id="IPR036388">
    <property type="entry name" value="WH-like_DNA-bd_sf"/>
</dbReference>
<evidence type="ECO:0000313" key="2">
    <source>
        <dbReference type="EMBL" id="GAA4430621.1"/>
    </source>
</evidence>
<dbReference type="RefSeq" id="WP_345217756.1">
    <property type="nucleotide sequence ID" value="NZ_BAABGN010000013.1"/>
</dbReference>
<dbReference type="InterPro" id="IPR036390">
    <property type="entry name" value="WH_DNA-bd_sf"/>
</dbReference>
<organism evidence="2 3">
    <name type="scientific">Georgenia halophila</name>
    <dbReference type="NCBI Taxonomy" id="620889"/>
    <lineage>
        <taxon>Bacteria</taxon>
        <taxon>Bacillati</taxon>
        <taxon>Actinomycetota</taxon>
        <taxon>Actinomycetes</taxon>
        <taxon>Micrococcales</taxon>
        <taxon>Bogoriellaceae</taxon>
        <taxon>Georgenia</taxon>
    </lineage>
</organism>
<evidence type="ECO:0000313" key="3">
    <source>
        <dbReference type="Proteomes" id="UP001500622"/>
    </source>
</evidence>
<dbReference type="Gene3D" id="1.10.10.10">
    <property type="entry name" value="Winged helix-like DNA-binding domain superfamily/Winged helix DNA-binding domain"/>
    <property type="match status" value="1"/>
</dbReference>
<dbReference type="PROSITE" id="PS50995">
    <property type="entry name" value="HTH_MARR_2"/>
    <property type="match status" value="1"/>
</dbReference>
<dbReference type="PANTHER" id="PTHR33164:SF43">
    <property type="entry name" value="HTH-TYPE TRANSCRIPTIONAL REPRESSOR YETL"/>
    <property type="match status" value="1"/>
</dbReference>
<sequence length="153" mass="16816">MDKSRRPDLAAMLFPLGRALIAIEEPILTTNGLSMWAYAVLLGLGDEPVRTQAALASAIGADKSRLIPVLDDLQDRGLITRRPDPADRRVRLVRITPEGRRLRDRTQASIQRAEERLLEVLSPGDRQAFVRTLHALHESVRAADPAASPPSGD</sequence>